<dbReference type="InterPro" id="IPR039020">
    <property type="entry name" value="PaxB-like"/>
</dbReference>
<keyword evidence="8" id="KW-1185">Reference proteome</keyword>
<evidence type="ECO:0000256" key="2">
    <source>
        <dbReference type="ARBA" id="ARBA00006757"/>
    </source>
</evidence>
<feature type="transmembrane region" description="Helical" evidence="6">
    <location>
        <begin position="111"/>
        <end position="130"/>
    </location>
</feature>
<feature type="transmembrane region" description="Helical" evidence="6">
    <location>
        <begin position="16"/>
        <end position="36"/>
    </location>
</feature>
<evidence type="ECO:0000256" key="6">
    <source>
        <dbReference type="SAM" id="Phobius"/>
    </source>
</evidence>
<gene>
    <name evidence="7" type="ORF">B0J12DRAFT_760545</name>
</gene>
<name>A0ABQ8G476_9PEZI</name>
<keyword evidence="4 6" id="KW-1133">Transmembrane helix</keyword>
<dbReference type="EMBL" id="JAGTJR010000021">
    <property type="protein sequence ID" value="KAH7044071.1"/>
    <property type="molecule type" value="Genomic_DNA"/>
</dbReference>
<keyword evidence="3 6" id="KW-0812">Transmembrane</keyword>
<comment type="caution">
    <text evidence="7">The sequence shown here is derived from an EMBL/GenBank/DDBJ whole genome shotgun (WGS) entry which is preliminary data.</text>
</comment>
<feature type="transmembrane region" description="Helical" evidence="6">
    <location>
        <begin position="80"/>
        <end position="99"/>
    </location>
</feature>
<dbReference type="PANTHER" id="PTHR42038:SF2">
    <property type="entry name" value="TERPENE CYCLASE AUSL"/>
    <property type="match status" value="1"/>
</dbReference>
<organism evidence="7 8">
    <name type="scientific">Macrophomina phaseolina</name>
    <dbReference type="NCBI Taxonomy" id="35725"/>
    <lineage>
        <taxon>Eukaryota</taxon>
        <taxon>Fungi</taxon>
        <taxon>Dikarya</taxon>
        <taxon>Ascomycota</taxon>
        <taxon>Pezizomycotina</taxon>
        <taxon>Dothideomycetes</taxon>
        <taxon>Dothideomycetes incertae sedis</taxon>
        <taxon>Botryosphaeriales</taxon>
        <taxon>Botryosphaeriaceae</taxon>
        <taxon>Macrophomina</taxon>
    </lineage>
</organism>
<feature type="transmembrane region" description="Helical" evidence="6">
    <location>
        <begin position="205"/>
        <end position="227"/>
    </location>
</feature>
<accession>A0ABQ8G476</accession>
<feature type="transmembrane region" description="Helical" evidence="6">
    <location>
        <begin position="168"/>
        <end position="185"/>
    </location>
</feature>
<keyword evidence="5 6" id="KW-0472">Membrane</keyword>
<dbReference type="Proteomes" id="UP000774617">
    <property type="component" value="Unassembled WGS sequence"/>
</dbReference>
<evidence type="ECO:0000313" key="8">
    <source>
        <dbReference type="Proteomes" id="UP000774617"/>
    </source>
</evidence>
<comment type="subcellular location">
    <subcellularLocation>
        <location evidence="1">Membrane</location>
        <topology evidence="1">Multi-pass membrane protein</topology>
    </subcellularLocation>
</comment>
<evidence type="ECO:0000256" key="3">
    <source>
        <dbReference type="ARBA" id="ARBA00022692"/>
    </source>
</evidence>
<sequence length="243" mass="27829">MNIVPLSQAPPEFLEVAWLADACKLLMGVGWTANYVGMIYKSIKDRTYGMALMPLCCNFAWELVYALILPFDSGVEKWVHVTGLAFNCGVMYTAIKFAPGEWAHAPLVQRHLTWIFIASVAGWMSAHLALAAQLGPSLAQAWSAYGCQLLLSVGGLCQLLCRGHSRGTSYLLWFSRFFGSLVLIPQDILRYKYWRRDHEWMKSPLYLWFVSIFLILDGSYGILLWYVRRFERETAEAENRKRR</sequence>
<evidence type="ECO:0000313" key="7">
    <source>
        <dbReference type="EMBL" id="KAH7044071.1"/>
    </source>
</evidence>
<reference evidence="7 8" key="1">
    <citation type="journal article" date="2021" name="Nat. Commun.">
        <title>Genetic determinants of endophytism in the Arabidopsis root mycobiome.</title>
        <authorList>
            <person name="Mesny F."/>
            <person name="Miyauchi S."/>
            <person name="Thiergart T."/>
            <person name="Pickel B."/>
            <person name="Atanasova L."/>
            <person name="Karlsson M."/>
            <person name="Huettel B."/>
            <person name="Barry K.W."/>
            <person name="Haridas S."/>
            <person name="Chen C."/>
            <person name="Bauer D."/>
            <person name="Andreopoulos W."/>
            <person name="Pangilinan J."/>
            <person name="LaButti K."/>
            <person name="Riley R."/>
            <person name="Lipzen A."/>
            <person name="Clum A."/>
            <person name="Drula E."/>
            <person name="Henrissat B."/>
            <person name="Kohler A."/>
            <person name="Grigoriev I.V."/>
            <person name="Martin F.M."/>
            <person name="Hacquard S."/>
        </authorList>
    </citation>
    <scope>NUCLEOTIDE SEQUENCE [LARGE SCALE GENOMIC DNA]</scope>
    <source>
        <strain evidence="7 8">MPI-SDFR-AT-0080</strain>
    </source>
</reference>
<proteinExistence type="inferred from homology"/>
<evidence type="ECO:0000256" key="1">
    <source>
        <dbReference type="ARBA" id="ARBA00004141"/>
    </source>
</evidence>
<protein>
    <submittedName>
        <fullName evidence="7">Integral membrane protein</fullName>
    </submittedName>
</protein>
<dbReference type="PANTHER" id="PTHR42038">
    <property type="match status" value="1"/>
</dbReference>
<dbReference type="Pfam" id="PF25129">
    <property type="entry name" value="Pyr4-TMTC"/>
    <property type="match status" value="1"/>
</dbReference>
<evidence type="ECO:0000256" key="5">
    <source>
        <dbReference type="ARBA" id="ARBA00023136"/>
    </source>
</evidence>
<comment type="similarity">
    <text evidence="2">Belongs to the paxB family.</text>
</comment>
<evidence type="ECO:0000256" key="4">
    <source>
        <dbReference type="ARBA" id="ARBA00022989"/>
    </source>
</evidence>
<feature type="transmembrane region" description="Helical" evidence="6">
    <location>
        <begin position="142"/>
        <end position="161"/>
    </location>
</feature>
<feature type="transmembrane region" description="Helical" evidence="6">
    <location>
        <begin position="48"/>
        <end position="68"/>
    </location>
</feature>